<keyword evidence="3 6" id="KW-0812">Transmembrane</keyword>
<gene>
    <name evidence="8" type="ORF">ACFL27_04965</name>
</gene>
<evidence type="ECO:0000313" key="8">
    <source>
        <dbReference type="EMBL" id="MFC1849543.1"/>
    </source>
</evidence>
<evidence type="ECO:0000256" key="2">
    <source>
        <dbReference type="ARBA" id="ARBA00022448"/>
    </source>
</evidence>
<feature type="domain" description="Cation efflux protein transmembrane" evidence="7">
    <location>
        <begin position="11"/>
        <end position="216"/>
    </location>
</feature>
<evidence type="ECO:0000256" key="3">
    <source>
        <dbReference type="ARBA" id="ARBA00022692"/>
    </source>
</evidence>
<dbReference type="PANTHER" id="PTHR13414">
    <property type="entry name" value="HUEL-CATION TRANSPORTER"/>
    <property type="match status" value="1"/>
</dbReference>
<proteinExistence type="predicted"/>
<dbReference type="Gene3D" id="1.20.1510.10">
    <property type="entry name" value="Cation efflux protein transmembrane domain"/>
    <property type="match status" value="1"/>
</dbReference>
<evidence type="ECO:0000256" key="4">
    <source>
        <dbReference type="ARBA" id="ARBA00022989"/>
    </source>
</evidence>
<dbReference type="InterPro" id="IPR027469">
    <property type="entry name" value="Cation_efflux_TMD_sf"/>
</dbReference>
<feature type="transmembrane region" description="Helical" evidence="6">
    <location>
        <begin position="77"/>
        <end position="98"/>
    </location>
</feature>
<evidence type="ECO:0000259" key="7">
    <source>
        <dbReference type="Pfam" id="PF01545"/>
    </source>
</evidence>
<accession>A0ABV6YTP6</accession>
<dbReference type="SUPFAM" id="SSF161111">
    <property type="entry name" value="Cation efflux protein transmembrane domain-like"/>
    <property type="match status" value="1"/>
</dbReference>
<evidence type="ECO:0000256" key="5">
    <source>
        <dbReference type="ARBA" id="ARBA00023136"/>
    </source>
</evidence>
<name>A0ABV6YTP6_UNCC1</name>
<feature type="transmembrane region" description="Helical" evidence="6">
    <location>
        <begin position="159"/>
        <end position="185"/>
    </location>
</feature>
<dbReference type="EMBL" id="JBHPBY010000044">
    <property type="protein sequence ID" value="MFC1849543.1"/>
    <property type="molecule type" value="Genomic_DNA"/>
</dbReference>
<comment type="subcellular location">
    <subcellularLocation>
        <location evidence="1">Membrane</location>
        <topology evidence="1">Multi-pass membrane protein</topology>
    </subcellularLocation>
</comment>
<organism evidence="8 9">
    <name type="scientific">candidate division CSSED10-310 bacterium</name>
    <dbReference type="NCBI Taxonomy" id="2855610"/>
    <lineage>
        <taxon>Bacteria</taxon>
        <taxon>Bacteria division CSSED10-310</taxon>
    </lineage>
</organism>
<evidence type="ECO:0000256" key="6">
    <source>
        <dbReference type="SAM" id="Phobius"/>
    </source>
</evidence>
<dbReference type="InterPro" id="IPR058533">
    <property type="entry name" value="Cation_efflux_TM"/>
</dbReference>
<dbReference type="InterPro" id="IPR002524">
    <property type="entry name" value="Cation_efflux"/>
</dbReference>
<protein>
    <submittedName>
        <fullName evidence="8">Cation diffusion facilitator family transporter</fullName>
    </submittedName>
</protein>
<reference evidence="8 9" key="1">
    <citation type="submission" date="2024-09" db="EMBL/GenBank/DDBJ databases">
        <title>Laminarin stimulates single cell rates of sulfate reduction while oxygen inhibits transcriptomic activity in coastal marine sediment.</title>
        <authorList>
            <person name="Lindsay M."/>
            <person name="Orcutt B."/>
            <person name="Emerson D."/>
            <person name="Stepanauskas R."/>
            <person name="D'Angelo T."/>
        </authorList>
    </citation>
    <scope>NUCLEOTIDE SEQUENCE [LARGE SCALE GENOMIC DNA]</scope>
    <source>
        <strain evidence="8">SAG AM-311-K15</strain>
    </source>
</reference>
<evidence type="ECO:0000313" key="9">
    <source>
        <dbReference type="Proteomes" id="UP001594351"/>
    </source>
</evidence>
<feature type="transmembrane region" description="Helical" evidence="6">
    <location>
        <begin position="110"/>
        <end position="135"/>
    </location>
</feature>
<keyword evidence="2" id="KW-0813">Transport</keyword>
<evidence type="ECO:0000256" key="1">
    <source>
        <dbReference type="ARBA" id="ARBA00004141"/>
    </source>
</evidence>
<feature type="transmembrane region" description="Helical" evidence="6">
    <location>
        <begin position="12"/>
        <end position="31"/>
    </location>
</feature>
<dbReference type="Pfam" id="PF01545">
    <property type="entry name" value="Cation_efflux"/>
    <property type="match status" value="1"/>
</dbReference>
<keyword evidence="5 6" id="KW-0472">Membrane</keyword>
<dbReference type="Proteomes" id="UP001594351">
    <property type="component" value="Unassembled WGS sequence"/>
</dbReference>
<dbReference type="PANTHER" id="PTHR13414:SF9">
    <property type="entry name" value="PROTON-COUPLED ZINC ANTIPORTER SLC30A9, MITOCHONDRIAL"/>
    <property type="match status" value="1"/>
</dbReference>
<keyword evidence="4 6" id="KW-1133">Transmembrane helix</keyword>
<dbReference type="NCBIfam" id="TIGR01297">
    <property type="entry name" value="CDF"/>
    <property type="match status" value="1"/>
</dbReference>
<feature type="transmembrane region" description="Helical" evidence="6">
    <location>
        <begin position="197"/>
        <end position="218"/>
    </location>
</feature>
<dbReference type="InterPro" id="IPR040177">
    <property type="entry name" value="SLC30A9"/>
</dbReference>
<comment type="caution">
    <text evidence="8">The sequence shown here is derived from an EMBL/GenBank/DDBJ whole genome shotgun (WGS) entry which is preliminary data.</text>
</comment>
<sequence>MSHGADSLKSIFYALGANFAIAVAKLVAAILTGSGSMTAEAIHSFADCSNQLLLLLGIRLSKRPPSPDFPLGYGKSVYFWSFIVALILFSMGGLYSIYEGWHKLHQGEMMSYAGLAVGVLIFAIIAESISMWGCMREVNKEKAGRSISQWFRETRKSELLVIFGEDAAALLGLSIALIAVILTLVTGNPLYDALGSMFIGFLLVIIAILIGVEVKALLIGQGVEKSVRTAMIEFLEQREEIEQVFNLLTLQLGIDVMVAVKVKITGVDTVQDLVQAINRCEKEFKQAFPNVLWSFFEPDKED</sequence>
<keyword evidence="9" id="KW-1185">Reference proteome</keyword>